<comment type="caution">
    <text evidence="3">The sequence shown here is derived from an EMBL/GenBank/DDBJ whole genome shotgun (WGS) entry which is preliminary data.</text>
</comment>
<dbReference type="PANTHER" id="PTHR24104">
    <property type="entry name" value="E3 UBIQUITIN-PROTEIN LIGASE NHLRC1-RELATED"/>
    <property type="match status" value="1"/>
</dbReference>
<evidence type="ECO:0000313" key="4">
    <source>
        <dbReference type="Proteomes" id="UP001159428"/>
    </source>
</evidence>
<dbReference type="PANTHER" id="PTHR24104:SF25">
    <property type="entry name" value="PROTEIN LIN-41"/>
    <property type="match status" value="1"/>
</dbReference>
<accession>A0AAU9XGJ0</accession>
<dbReference type="AlphaFoldDB" id="A0AAU9XGJ0"/>
<feature type="non-terminal residue" evidence="3">
    <location>
        <position position="1"/>
    </location>
</feature>
<dbReference type="GO" id="GO:0043161">
    <property type="term" value="P:proteasome-mediated ubiquitin-dependent protein catabolic process"/>
    <property type="evidence" value="ECO:0007669"/>
    <property type="project" value="TreeGrafter"/>
</dbReference>
<dbReference type="Proteomes" id="UP001159428">
    <property type="component" value="Unassembled WGS sequence"/>
</dbReference>
<evidence type="ECO:0000313" key="3">
    <source>
        <dbReference type="EMBL" id="CAH3147597.1"/>
    </source>
</evidence>
<feature type="repeat" description="NHL" evidence="2">
    <location>
        <begin position="884"/>
        <end position="926"/>
    </location>
</feature>
<dbReference type="EMBL" id="CALNXJ010000043">
    <property type="protein sequence ID" value="CAH3147597.1"/>
    <property type="molecule type" value="Genomic_DNA"/>
</dbReference>
<keyword evidence="1" id="KW-0677">Repeat</keyword>
<proteinExistence type="predicted"/>
<dbReference type="InterPro" id="IPR011042">
    <property type="entry name" value="6-blade_b-propeller_TolB-like"/>
</dbReference>
<evidence type="ECO:0000256" key="1">
    <source>
        <dbReference type="ARBA" id="ARBA00022737"/>
    </source>
</evidence>
<name>A0AAU9XGJ0_9CNID</name>
<dbReference type="GO" id="GO:0061630">
    <property type="term" value="F:ubiquitin protein ligase activity"/>
    <property type="evidence" value="ECO:0007669"/>
    <property type="project" value="TreeGrafter"/>
</dbReference>
<dbReference type="InterPro" id="IPR001258">
    <property type="entry name" value="NHL_repeat"/>
</dbReference>
<sequence>ACAEVVRLTEGMRNLELTEAATRKLSGAKKRFERARERATDAFSNEALSTTDRILAMQYRVMATVLETIDNPSDALAPCKVCIKELNGLPVVQRSFKVQLKTGISAVMGWFYREERVKIISGVYRVNRVAYDVSQAICSKGLLFLEWPNVDTGEEKVDLLHDGRVALLQREQDMEYCDLSWTIGQDGEKEQRMKNLLDIATNSSGQYIVADHKLTIKVFGNSGKLMKCFRLPPLIDDNRRKLLIDIHWVQLATDMNDNIYVLVRECSHKDSHWIFMFNKTADQHHRFCFRTMSSDFDLCKLSVSDSGKVVVLKGDWRKKHYIVDVYETDGRFVRSFGKQNLQCPRDITSVSDRRVMVVDEIPSHCVHIFSECGDYLSKFDLNGFLHFPKIAFHRESQQVSAVSKKLRSNHPTTTLPEDMRHLYVTPSFFFSTPLKNFKSCTMDITISFFRQFGHDYPTVAEPPVIPLISEIPTPTFGWLVHKSRDEAVEKLSDVTHKQFRNIIMSEIDDMSSKLDGLSRKDLLASISFFREGIELLYEGFDETRSKSEFGADTAQATCAEVVSLAERMRNLELTESATRKLSTAKKRFKRAREMATIAFSNEALSTTDRILAMQYRVMATVLEAIENPSDAVAPCKVCIKELNGLPTVQQSFKVQLKTGISAVMGLFYQEERVKIISGVCRVNRVAFDVTQAICSRGLLLLEWPNVDTGDEKVDLLHDRRLALLLREQGMEQCDLSWTIGQDGEKEHRIKNPLDIATNSSGQYIVADYDLTIKAFDNSGKFVKCFRLPPFIDDNGKELSTENWKVKLATDINDDIYVLVEEKNHQRWIFKFDKAADQYHKFRERTMDLECNLCKLSVSDSGKVMVLNGNYTKDYHFVDLYETDGQFVCSFGEQNLKSPRDISTVSDGRVMVVDQTPSHCVHIFSELGDHLSKF</sequence>
<dbReference type="PROSITE" id="PS51125">
    <property type="entry name" value="NHL"/>
    <property type="match status" value="1"/>
</dbReference>
<organism evidence="3 4">
    <name type="scientific">Pocillopora meandrina</name>
    <dbReference type="NCBI Taxonomy" id="46732"/>
    <lineage>
        <taxon>Eukaryota</taxon>
        <taxon>Metazoa</taxon>
        <taxon>Cnidaria</taxon>
        <taxon>Anthozoa</taxon>
        <taxon>Hexacorallia</taxon>
        <taxon>Scleractinia</taxon>
        <taxon>Astrocoeniina</taxon>
        <taxon>Pocilloporidae</taxon>
        <taxon>Pocillopora</taxon>
    </lineage>
</organism>
<keyword evidence="4" id="KW-1185">Reference proteome</keyword>
<evidence type="ECO:0000256" key="2">
    <source>
        <dbReference type="PROSITE-ProRule" id="PRU00504"/>
    </source>
</evidence>
<feature type="non-terminal residue" evidence="3">
    <location>
        <position position="933"/>
    </location>
</feature>
<dbReference type="GO" id="GO:0000209">
    <property type="term" value="P:protein polyubiquitination"/>
    <property type="evidence" value="ECO:0007669"/>
    <property type="project" value="TreeGrafter"/>
</dbReference>
<dbReference type="GO" id="GO:0008270">
    <property type="term" value="F:zinc ion binding"/>
    <property type="evidence" value="ECO:0007669"/>
    <property type="project" value="UniProtKB-KW"/>
</dbReference>
<gene>
    <name evidence="3" type="ORF">PMEA_00023480</name>
</gene>
<dbReference type="SUPFAM" id="SSF101898">
    <property type="entry name" value="NHL repeat"/>
    <property type="match status" value="2"/>
</dbReference>
<dbReference type="Gene3D" id="2.120.10.30">
    <property type="entry name" value="TolB, C-terminal domain"/>
    <property type="match status" value="2"/>
</dbReference>
<protein>
    <submittedName>
        <fullName evidence="3">Uncharacterized protein</fullName>
    </submittedName>
</protein>
<dbReference type="InterPro" id="IPR050952">
    <property type="entry name" value="TRIM-NHL_E3_ligases"/>
</dbReference>
<reference evidence="3 4" key="1">
    <citation type="submission" date="2022-05" db="EMBL/GenBank/DDBJ databases">
        <authorList>
            <consortium name="Genoscope - CEA"/>
            <person name="William W."/>
        </authorList>
    </citation>
    <scope>NUCLEOTIDE SEQUENCE [LARGE SCALE GENOMIC DNA]</scope>
</reference>